<sequence length="61" mass="7151">MSGFDWRSANGYDRAQDAEITGFAWECLRRNPNYQQDYHGISRISAVSAEFRQKWGLCFRS</sequence>
<dbReference type="EMBL" id="LT629750">
    <property type="protein sequence ID" value="SDS82008.1"/>
    <property type="molecule type" value="Genomic_DNA"/>
</dbReference>
<dbReference type="RefSeq" id="WP_146688036.1">
    <property type="nucleotide sequence ID" value="NZ_LT629750.1"/>
</dbReference>
<reference evidence="3" key="1">
    <citation type="submission" date="2016-10" db="EMBL/GenBank/DDBJ databases">
        <authorList>
            <person name="Varghese N."/>
            <person name="Submissions S."/>
        </authorList>
    </citation>
    <scope>NUCLEOTIDE SEQUENCE [LARGE SCALE GENOMIC DNA]</scope>
    <source>
        <strain evidence="3">GAS369</strain>
    </source>
</reference>
<proteinExistence type="predicted"/>
<evidence type="ECO:0000259" key="1">
    <source>
        <dbReference type="Pfam" id="PF20109"/>
    </source>
</evidence>
<feature type="domain" description="Transcriptional regulator-like" evidence="1">
    <location>
        <begin position="5"/>
        <end position="60"/>
    </location>
</feature>
<name>A0A1H1VB59_9BRAD</name>
<evidence type="ECO:0000313" key="2">
    <source>
        <dbReference type="EMBL" id="SDS82008.1"/>
    </source>
</evidence>
<dbReference type="Pfam" id="PF20109">
    <property type="entry name" value="Trans_reg_dom"/>
    <property type="match status" value="1"/>
</dbReference>
<keyword evidence="3" id="KW-1185">Reference proteome</keyword>
<evidence type="ECO:0000313" key="3">
    <source>
        <dbReference type="Proteomes" id="UP000243904"/>
    </source>
</evidence>
<protein>
    <recommendedName>
        <fullName evidence="1">Transcriptional regulator-like domain-containing protein</fullName>
    </recommendedName>
</protein>
<accession>A0A1H1VB59</accession>
<organism evidence="2 3">
    <name type="scientific">Bradyrhizobium canariense</name>
    <dbReference type="NCBI Taxonomy" id="255045"/>
    <lineage>
        <taxon>Bacteria</taxon>
        <taxon>Pseudomonadati</taxon>
        <taxon>Pseudomonadota</taxon>
        <taxon>Alphaproteobacteria</taxon>
        <taxon>Hyphomicrobiales</taxon>
        <taxon>Nitrobacteraceae</taxon>
        <taxon>Bradyrhizobium</taxon>
    </lineage>
</organism>
<dbReference type="Proteomes" id="UP000243904">
    <property type="component" value="Chromosome I"/>
</dbReference>
<dbReference type="AlphaFoldDB" id="A0A1H1VB59"/>
<dbReference type="InterPro" id="IPR045465">
    <property type="entry name" value="Trans_reg_dom"/>
</dbReference>
<gene>
    <name evidence="2" type="ORF">SAMN05444158_3329</name>
</gene>